<dbReference type="SMART" id="SM00487">
    <property type="entry name" value="DEXDc"/>
    <property type="match status" value="1"/>
</dbReference>
<dbReference type="InterPro" id="IPR027417">
    <property type="entry name" value="P-loop_NTPase"/>
</dbReference>
<keyword evidence="4" id="KW-0067">ATP-binding</keyword>
<comment type="caution">
    <text evidence="8">The sequence shown here is derived from an EMBL/GenBank/DDBJ whole genome shotgun (WGS) entry which is preliminary data.</text>
</comment>
<evidence type="ECO:0000313" key="8">
    <source>
        <dbReference type="EMBL" id="OGG59332.1"/>
    </source>
</evidence>
<dbReference type="GO" id="GO:0004386">
    <property type="term" value="F:helicase activity"/>
    <property type="evidence" value="ECO:0007669"/>
    <property type="project" value="UniProtKB-KW"/>
</dbReference>
<protein>
    <submittedName>
        <fullName evidence="8">Uncharacterized protein</fullName>
    </submittedName>
</protein>
<sequence>MNGNTLPIHAFRAEIVEAVRNNSVVVITAETGAGKSTQVPQYLLQAGYDLVVTQPRRLAARTVAERVAEELGENLGKTVGYRTAVDRQDSEATRCLFCTDGLALVRELMGQNKGVLVLDEVHEWNENMEVLVAWARQQISAGVEMKVVLMSATLEAEKLSEFFGGAPIIAVPGRLFPVEVKQAGAALADDVATLVAQGRNVLVFQPGKVEIDETCNLLRMKVDAEVLPLHGQLTVEEQAKCFKHYGRPKVVVSTNVAQTSVTIDDIDAVVDSGMERRIELVDGVEGLYLKPISRADAMQRKGRAGRTKPGVYIDHCNALTRPDFPVAEIMRKRLDQTVLRLAIAGFDMEKLAFFHQPNIEDIHDARETLVGLGCMTKGGEVTSVGKLVNRLPVSVQYARMLVEADRLGVVDDVLTVAAIMEQGGIVVPPPSRTQPFRPDWRNMVPSENESDVMGQLAVWQLAENMAKDEMKERGVSLRTYFHAKEVRRHLEQAIRPFFKLESTGRREDILKAVCAGMVHHLYKVSFAGCRNGDGVTRQLGTASLVRGAEWLVGKPFDLEIKTRQGDMTLRLIEMASKVDPMWLTEIAPQMVEKKTGEHPYFDAKEGTVVSTTQLLFNGQVVREETVLDPQHPQAAAVEVEYLYDTFQKPALAWVNVEVEDEAVPEVLECIVGTHPETGEALKLFGTYQLGWYGTEEVWVRDRDSAEGARATCVANIEQRRQEARERREANDRVLAQHAEWERLRVQEEHARVAKAAAEAKACDGGKVLALHTKDVSATTLAASVEALAAKFRR</sequence>
<dbReference type="InterPro" id="IPR014001">
    <property type="entry name" value="Helicase_ATP-bd"/>
</dbReference>
<dbReference type="CDD" id="cd17917">
    <property type="entry name" value="DEXHc_RHA-like"/>
    <property type="match status" value="1"/>
</dbReference>
<accession>A0A1F6DE68</accession>
<name>A0A1F6DE68_9BACT</name>
<dbReference type="InterPro" id="IPR001650">
    <property type="entry name" value="Helicase_C-like"/>
</dbReference>
<feature type="domain" description="Helicase C-terminal" evidence="7">
    <location>
        <begin position="179"/>
        <end position="345"/>
    </location>
</feature>
<dbReference type="InterPro" id="IPR011545">
    <property type="entry name" value="DEAD/DEAH_box_helicase_dom"/>
</dbReference>
<proteinExistence type="inferred from homology"/>
<dbReference type="InterPro" id="IPR007502">
    <property type="entry name" value="Helicase-assoc_dom"/>
</dbReference>
<evidence type="ECO:0000256" key="5">
    <source>
        <dbReference type="ARBA" id="ARBA00038040"/>
    </source>
</evidence>
<dbReference type="Gene3D" id="1.20.120.1080">
    <property type="match status" value="1"/>
</dbReference>
<dbReference type="PROSITE" id="PS51194">
    <property type="entry name" value="HELICASE_CTER"/>
    <property type="match status" value="1"/>
</dbReference>
<dbReference type="EMBL" id="MFLF01000016">
    <property type="protein sequence ID" value="OGG59332.1"/>
    <property type="molecule type" value="Genomic_DNA"/>
</dbReference>
<dbReference type="GO" id="GO:0016787">
    <property type="term" value="F:hydrolase activity"/>
    <property type="evidence" value="ECO:0007669"/>
    <property type="project" value="UniProtKB-KW"/>
</dbReference>
<dbReference type="PROSITE" id="PS51192">
    <property type="entry name" value="HELICASE_ATP_BIND_1"/>
    <property type="match status" value="1"/>
</dbReference>
<dbReference type="GO" id="GO:0003723">
    <property type="term" value="F:RNA binding"/>
    <property type="evidence" value="ECO:0007669"/>
    <property type="project" value="TreeGrafter"/>
</dbReference>
<dbReference type="SMART" id="SM00847">
    <property type="entry name" value="HA2"/>
    <property type="match status" value="1"/>
</dbReference>
<dbReference type="InterPro" id="IPR002464">
    <property type="entry name" value="DNA/RNA_helicase_DEAH_CS"/>
</dbReference>
<dbReference type="PANTHER" id="PTHR18934:SF91">
    <property type="entry name" value="PRE-MRNA-SPLICING FACTOR ATP-DEPENDENT RNA HELICASE PRP16"/>
    <property type="match status" value="1"/>
</dbReference>
<feature type="domain" description="Helicase ATP-binding" evidence="6">
    <location>
        <begin position="16"/>
        <end position="172"/>
    </location>
</feature>
<dbReference type="PROSITE" id="PS00690">
    <property type="entry name" value="DEAH_ATP_HELICASE"/>
    <property type="match status" value="1"/>
</dbReference>
<evidence type="ECO:0000256" key="1">
    <source>
        <dbReference type="ARBA" id="ARBA00022741"/>
    </source>
</evidence>
<dbReference type="Pfam" id="PF21010">
    <property type="entry name" value="HA2_C"/>
    <property type="match status" value="1"/>
</dbReference>
<dbReference type="Gene3D" id="3.40.50.300">
    <property type="entry name" value="P-loop containing nucleotide triphosphate hydrolases"/>
    <property type="match status" value="2"/>
</dbReference>
<evidence type="ECO:0000256" key="3">
    <source>
        <dbReference type="ARBA" id="ARBA00022806"/>
    </source>
</evidence>
<dbReference type="SMART" id="SM00490">
    <property type="entry name" value="HELICc"/>
    <property type="match status" value="1"/>
</dbReference>
<dbReference type="STRING" id="1798492.A3C89_02390"/>
<keyword evidence="3" id="KW-0347">Helicase</keyword>
<comment type="similarity">
    <text evidence="5">Belongs to the DEAD box helicase family. DEAH subfamily. PRP16 sub-subfamily.</text>
</comment>
<reference evidence="8 9" key="1">
    <citation type="journal article" date="2016" name="Nat. Commun.">
        <title>Thousands of microbial genomes shed light on interconnected biogeochemical processes in an aquifer system.</title>
        <authorList>
            <person name="Anantharaman K."/>
            <person name="Brown C.T."/>
            <person name="Hug L.A."/>
            <person name="Sharon I."/>
            <person name="Castelle C.J."/>
            <person name="Probst A.J."/>
            <person name="Thomas B.C."/>
            <person name="Singh A."/>
            <person name="Wilkins M.J."/>
            <person name="Karaoz U."/>
            <person name="Brodie E.L."/>
            <person name="Williams K.H."/>
            <person name="Hubbard S.S."/>
            <person name="Banfield J.F."/>
        </authorList>
    </citation>
    <scope>NUCLEOTIDE SEQUENCE [LARGE SCALE GENOMIC DNA]</scope>
</reference>
<evidence type="ECO:0000313" key="9">
    <source>
        <dbReference type="Proteomes" id="UP000178794"/>
    </source>
</evidence>
<evidence type="ECO:0000256" key="2">
    <source>
        <dbReference type="ARBA" id="ARBA00022801"/>
    </source>
</evidence>
<dbReference type="Pfam" id="PF00271">
    <property type="entry name" value="Helicase_C"/>
    <property type="match status" value="1"/>
</dbReference>
<organism evidence="8 9">
    <name type="scientific">Candidatus Kaiserbacteria bacterium RIFCSPHIGHO2_02_FULL_50_50</name>
    <dbReference type="NCBI Taxonomy" id="1798492"/>
    <lineage>
        <taxon>Bacteria</taxon>
        <taxon>Candidatus Kaiseribacteriota</taxon>
    </lineage>
</organism>
<dbReference type="Proteomes" id="UP000178794">
    <property type="component" value="Unassembled WGS sequence"/>
</dbReference>
<evidence type="ECO:0000259" key="6">
    <source>
        <dbReference type="PROSITE" id="PS51192"/>
    </source>
</evidence>
<evidence type="ECO:0000256" key="4">
    <source>
        <dbReference type="ARBA" id="ARBA00022840"/>
    </source>
</evidence>
<dbReference type="GO" id="GO:0005524">
    <property type="term" value="F:ATP binding"/>
    <property type="evidence" value="ECO:0007669"/>
    <property type="project" value="UniProtKB-KW"/>
</dbReference>
<dbReference type="Pfam" id="PF00270">
    <property type="entry name" value="DEAD"/>
    <property type="match status" value="1"/>
</dbReference>
<dbReference type="PANTHER" id="PTHR18934">
    <property type="entry name" value="ATP-DEPENDENT RNA HELICASE"/>
    <property type="match status" value="1"/>
</dbReference>
<dbReference type="SUPFAM" id="SSF52540">
    <property type="entry name" value="P-loop containing nucleoside triphosphate hydrolases"/>
    <property type="match status" value="1"/>
</dbReference>
<dbReference type="AlphaFoldDB" id="A0A1F6DE68"/>
<keyword evidence="2" id="KW-0378">Hydrolase</keyword>
<evidence type="ECO:0000259" key="7">
    <source>
        <dbReference type="PROSITE" id="PS51194"/>
    </source>
</evidence>
<keyword evidence="1" id="KW-0547">Nucleotide-binding</keyword>
<dbReference type="CDD" id="cd18791">
    <property type="entry name" value="SF2_C_RHA"/>
    <property type="match status" value="1"/>
</dbReference>
<gene>
    <name evidence="8" type="ORF">A3C89_02390</name>
</gene>